<dbReference type="Pfam" id="PF21906">
    <property type="entry name" value="WHD_NrtR"/>
    <property type="match status" value="1"/>
</dbReference>
<dbReference type="InterPro" id="IPR054105">
    <property type="entry name" value="WHD_NrtR"/>
</dbReference>
<evidence type="ECO:0000259" key="1">
    <source>
        <dbReference type="PROSITE" id="PS51462"/>
    </source>
</evidence>
<dbReference type="InterPro" id="IPR000086">
    <property type="entry name" value="NUDIX_hydrolase_dom"/>
</dbReference>
<keyword evidence="3" id="KW-1185">Reference proteome</keyword>
<accession>A0ABV7H7B0</accession>
<organism evidence="2 3">
    <name type="scientific">Piscinibacterium candidicorallinum</name>
    <dbReference type="NCBI Taxonomy" id="1793872"/>
    <lineage>
        <taxon>Bacteria</taxon>
        <taxon>Pseudomonadati</taxon>
        <taxon>Pseudomonadota</taxon>
        <taxon>Betaproteobacteria</taxon>
        <taxon>Burkholderiales</taxon>
        <taxon>Piscinibacterium</taxon>
    </lineage>
</organism>
<dbReference type="InterPro" id="IPR015797">
    <property type="entry name" value="NUDIX_hydrolase-like_dom_sf"/>
</dbReference>
<dbReference type="CDD" id="cd18873">
    <property type="entry name" value="NUDIX_NadM_like"/>
    <property type="match status" value="1"/>
</dbReference>
<evidence type="ECO:0000313" key="3">
    <source>
        <dbReference type="Proteomes" id="UP001595556"/>
    </source>
</evidence>
<dbReference type="EMBL" id="JBHRTI010000004">
    <property type="protein sequence ID" value="MFC3148360.1"/>
    <property type="molecule type" value="Genomic_DNA"/>
</dbReference>
<evidence type="ECO:0000313" key="2">
    <source>
        <dbReference type="EMBL" id="MFC3148360.1"/>
    </source>
</evidence>
<protein>
    <submittedName>
        <fullName evidence="2">NUDIX domain-containing protein</fullName>
    </submittedName>
</protein>
<proteinExistence type="predicted"/>
<dbReference type="PROSITE" id="PS51462">
    <property type="entry name" value="NUDIX"/>
    <property type="match status" value="1"/>
</dbReference>
<dbReference type="InterPro" id="IPR036390">
    <property type="entry name" value="WH_DNA-bd_sf"/>
</dbReference>
<dbReference type="SUPFAM" id="SSF55811">
    <property type="entry name" value="Nudix"/>
    <property type="match status" value="1"/>
</dbReference>
<dbReference type="InterPro" id="IPR036388">
    <property type="entry name" value="WH-like_DNA-bd_sf"/>
</dbReference>
<dbReference type="PANTHER" id="PTHR43736">
    <property type="entry name" value="ADP-RIBOSE PYROPHOSPHATASE"/>
    <property type="match status" value="1"/>
</dbReference>
<feature type="domain" description="Nudix hydrolase" evidence="1">
    <location>
        <begin position="19"/>
        <end position="153"/>
    </location>
</feature>
<gene>
    <name evidence="2" type="ORF">ACFOEN_12085</name>
</gene>
<reference evidence="3" key="1">
    <citation type="journal article" date="2019" name="Int. J. Syst. Evol. Microbiol.">
        <title>The Global Catalogue of Microorganisms (GCM) 10K type strain sequencing project: providing services to taxonomists for standard genome sequencing and annotation.</title>
        <authorList>
            <consortium name="The Broad Institute Genomics Platform"/>
            <consortium name="The Broad Institute Genome Sequencing Center for Infectious Disease"/>
            <person name="Wu L."/>
            <person name="Ma J."/>
        </authorList>
    </citation>
    <scope>NUCLEOTIDE SEQUENCE [LARGE SCALE GENOMIC DNA]</scope>
    <source>
        <strain evidence="3">KCTC 52168</strain>
    </source>
</reference>
<dbReference type="RefSeq" id="WP_377304209.1">
    <property type="nucleotide sequence ID" value="NZ_CP180191.1"/>
</dbReference>
<name>A0ABV7H7B0_9BURK</name>
<dbReference type="SUPFAM" id="SSF46785">
    <property type="entry name" value="Winged helix' DNA-binding domain"/>
    <property type="match status" value="1"/>
</dbReference>
<dbReference type="Gene3D" id="1.10.10.10">
    <property type="entry name" value="Winged helix-like DNA-binding domain superfamily/Winged helix DNA-binding domain"/>
    <property type="match status" value="1"/>
</dbReference>
<dbReference type="Gene3D" id="3.90.79.10">
    <property type="entry name" value="Nucleoside Triphosphate Pyrophosphohydrolase"/>
    <property type="match status" value="1"/>
</dbReference>
<dbReference type="Pfam" id="PF00293">
    <property type="entry name" value="NUDIX"/>
    <property type="match status" value="1"/>
</dbReference>
<dbReference type="PANTHER" id="PTHR43736:SF4">
    <property type="entry name" value="SLR1690 PROTEIN"/>
    <property type="match status" value="1"/>
</dbReference>
<sequence length="236" mass="26337">MAIRNYHHGMTTKTYPMPFTRIELIVFAVHPSGLEVLLIKRTEAPFAGQWALPGGVLRIDMDMDLESAAQRIAVERLGTPVPYIEQWGAIGGASRDPRAPWALSIVYQALVPGEQIQPKPGKRIAAIDWRPASDAATDATLAFDHRKLIELAMTRIRSAIDRLELPAGYFETPFTLTELQATCEAILGHRLDKSSFRRKLAERQLVQPVEGQFRQGAFRPAQLFELVAADPRNASR</sequence>
<dbReference type="Proteomes" id="UP001595556">
    <property type="component" value="Unassembled WGS sequence"/>
</dbReference>
<comment type="caution">
    <text evidence="2">The sequence shown here is derived from an EMBL/GenBank/DDBJ whole genome shotgun (WGS) entry which is preliminary data.</text>
</comment>